<name>A0A671NRG8_9TELE</name>
<dbReference type="PANTHER" id="PTHR19441">
    <property type="entry name" value="WHEY ACDIC PROTEIN WAP"/>
    <property type="match status" value="1"/>
</dbReference>
<reference evidence="2" key="2">
    <citation type="submission" date="2025-09" db="UniProtKB">
        <authorList>
            <consortium name="Ensembl"/>
        </authorList>
    </citation>
    <scope>IDENTIFICATION</scope>
</reference>
<proteinExistence type="predicted"/>
<dbReference type="AlphaFoldDB" id="A0A671NRG8"/>
<dbReference type="Proteomes" id="UP000472260">
    <property type="component" value="Unassembled WGS sequence"/>
</dbReference>
<organism evidence="2 3">
    <name type="scientific">Sinocyclocheilus anshuiensis</name>
    <dbReference type="NCBI Taxonomy" id="1608454"/>
    <lineage>
        <taxon>Eukaryota</taxon>
        <taxon>Metazoa</taxon>
        <taxon>Chordata</taxon>
        <taxon>Craniata</taxon>
        <taxon>Vertebrata</taxon>
        <taxon>Euteleostomi</taxon>
        <taxon>Actinopterygii</taxon>
        <taxon>Neopterygii</taxon>
        <taxon>Teleostei</taxon>
        <taxon>Ostariophysi</taxon>
        <taxon>Cypriniformes</taxon>
        <taxon>Cyprinidae</taxon>
        <taxon>Cyprininae</taxon>
        <taxon>Sinocyclocheilus</taxon>
    </lineage>
</organism>
<accession>A0A671NRG8</accession>
<reference evidence="2" key="1">
    <citation type="submission" date="2025-08" db="UniProtKB">
        <authorList>
            <consortium name="Ensembl"/>
        </authorList>
    </citation>
    <scope>IDENTIFICATION</scope>
</reference>
<feature type="domain" description="WAP" evidence="1">
    <location>
        <begin position="27"/>
        <end position="73"/>
    </location>
</feature>
<dbReference type="SUPFAM" id="SSF57256">
    <property type="entry name" value="Elafin-like"/>
    <property type="match status" value="1"/>
</dbReference>
<dbReference type="GO" id="GO:0045087">
    <property type="term" value="P:innate immune response"/>
    <property type="evidence" value="ECO:0007669"/>
    <property type="project" value="TreeGrafter"/>
</dbReference>
<evidence type="ECO:0000259" key="1">
    <source>
        <dbReference type="PROSITE" id="PS51390"/>
    </source>
</evidence>
<dbReference type="Gene3D" id="4.10.75.10">
    <property type="entry name" value="Elafin-like"/>
    <property type="match status" value="1"/>
</dbReference>
<dbReference type="PANTHER" id="PTHR19441:SF95">
    <property type="entry name" value="PERLWAPIN ISOFORM X1"/>
    <property type="match status" value="1"/>
</dbReference>
<dbReference type="InterPro" id="IPR008197">
    <property type="entry name" value="WAP_dom"/>
</dbReference>
<dbReference type="SMART" id="SM00217">
    <property type="entry name" value="WAP"/>
    <property type="match status" value="1"/>
</dbReference>
<evidence type="ECO:0000313" key="2">
    <source>
        <dbReference type="Ensembl" id="ENSSANP00000046072.1"/>
    </source>
</evidence>
<keyword evidence="3" id="KW-1185">Reference proteome</keyword>
<sequence>CTPWPPLMILSNSLVQGFSNLSMKYPQHSKPGECPPQAIGRRSCTRSCVSDSNCPNNEKCCSNGCGRYCTAPYTSICVMFFWSVVYYDTFWPFCCSLLK</sequence>
<dbReference type="InterPro" id="IPR036645">
    <property type="entry name" value="Elafin-like_sf"/>
</dbReference>
<protein>
    <recommendedName>
        <fullName evidence="1">WAP domain-containing protein</fullName>
    </recommendedName>
</protein>
<dbReference type="GO" id="GO:0004867">
    <property type="term" value="F:serine-type endopeptidase inhibitor activity"/>
    <property type="evidence" value="ECO:0007669"/>
    <property type="project" value="TreeGrafter"/>
</dbReference>
<dbReference type="PRINTS" id="PR00003">
    <property type="entry name" value="4DISULPHCORE"/>
</dbReference>
<dbReference type="GO" id="GO:0019731">
    <property type="term" value="P:antibacterial humoral response"/>
    <property type="evidence" value="ECO:0007669"/>
    <property type="project" value="TreeGrafter"/>
</dbReference>
<dbReference type="Pfam" id="PF00095">
    <property type="entry name" value="WAP"/>
    <property type="match status" value="1"/>
</dbReference>
<evidence type="ECO:0000313" key="3">
    <source>
        <dbReference type="Proteomes" id="UP000472260"/>
    </source>
</evidence>
<dbReference type="InterPro" id="IPR050514">
    <property type="entry name" value="WAP_four-disulfide_core"/>
</dbReference>
<dbReference type="GO" id="GO:0005615">
    <property type="term" value="C:extracellular space"/>
    <property type="evidence" value="ECO:0007669"/>
    <property type="project" value="TreeGrafter"/>
</dbReference>
<dbReference type="Ensembl" id="ENSSANT00000049015.1">
    <property type="protein sequence ID" value="ENSSANP00000046072.1"/>
    <property type="gene ID" value="ENSSANG00000023297.1"/>
</dbReference>
<dbReference type="PROSITE" id="PS51390">
    <property type="entry name" value="WAP"/>
    <property type="match status" value="1"/>
</dbReference>